<keyword evidence="3" id="KW-1185">Reference proteome</keyword>
<dbReference type="AlphaFoldDB" id="A0A4R7F3X9"/>
<name>A0A4R7F3X9_9FLAO</name>
<feature type="domain" description="DUF6965" evidence="1">
    <location>
        <begin position="13"/>
        <end position="67"/>
    </location>
</feature>
<dbReference type="InterPro" id="IPR054238">
    <property type="entry name" value="DUF6965"/>
</dbReference>
<accession>A0A4R7F3X9</accession>
<evidence type="ECO:0000313" key="3">
    <source>
        <dbReference type="Proteomes" id="UP000295215"/>
    </source>
</evidence>
<evidence type="ECO:0000313" key="2">
    <source>
        <dbReference type="EMBL" id="TDS64301.1"/>
    </source>
</evidence>
<dbReference type="Pfam" id="PF22292">
    <property type="entry name" value="DUF6965"/>
    <property type="match status" value="1"/>
</dbReference>
<reference evidence="2 3" key="1">
    <citation type="submission" date="2019-03" db="EMBL/GenBank/DDBJ databases">
        <title>Genomic Encyclopedia of Archaeal and Bacterial Type Strains, Phase II (KMG-II): from individual species to whole genera.</title>
        <authorList>
            <person name="Goeker M."/>
        </authorList>
    </citation>
    <scope>NUCLEOTIDE SEQUENCE [LARGE SCALE GENOMIC DNA]</scope>
    <source>
        <strain evidence="2 3">DSM 28213</strain>
    </source>
</reference>
<organism evidence="2 3">
    <name type="scientific">Myroides indicus</name>
    <dbReference type="NCBI Taxonomy" id="1323422"/>
    <lineage>
        <taxon>Bacteria</taxon>
        <taxon>Pseudomonadati</taxon>
        <taxon>Bacteroidota</taxon>
        <taxon>Flavobacteriia</taxon>
        <taxon>Flavobacteriales</taxon>
        <taxon>Flavobacteriaceae</taxon>
        <taxon>Myroides</taxon>
    </lineage>
</organism>
<sequence>MDKENYIKKAFEAIRAKNLSEPFQLAPGSTITDLEKYLESLKAAYLSAKDPRLENLFFQKIEKLKNI</sequence>
<gene>
    <name evidence="2" type="ORF">C8P70_10417</name>
</gene>
<dbReference type="EMBL" id="SOAG01000004">
    <property type="protein sequence ID" value="TDS64301.1"/>
    <property type="molecule type" value="Genomic_DNA"/>
</dbReference>
<dbReference type="RefSeq" id="WP_133711758.1">
    <property type="nucleotide sequence ID" value="NZ_SOAG01000004.1"/>
</dbReference>
<protein>
    <recommendedName>
        <fullName evidence="1">DUF6965 domain-containing protein</fullName>
    </recommendedName>
</protein>
<dbReference type="OrthoDB" id="1451314at2"/>
<evidence type="ECO:0000259" key="1">
    <source>
        <dbReference type="Pfam" id="PF22292"/>
    </source>
</evidence>
<proteinExistence type="predicted"/>
<comment type="caution">
    <text evidence="2">The sequence shown here is derived from an EMBL/GenBank/DDBJ whole genome shotgun (WGS) entry which is preliminary data.</text>
</comment>
<dbReference type="Proteomes" id="UP000295215">
    <property type="component" value="Unassembled WGS sequence"/>
</dbReference>